<keyword evidence="1" id="KW-0812">Transmembrane</keyword>
<sequence length="126" mass="14528">MELWSKAQIELINSNQEKISPLTLDIIRNNISTPMIKVNNDGSIEHNNIENFNITDTTAVSKLIKRFSKENKPIEIKYNDELLSLLYYGNSTVINKLKYYPLALLLIIFLFGSVVYFFYKSSKTAT</sequence>
<feature type="transmembrane region" description="Helical" evidence="1">
    <location>
        <begin position="99"/>
        <end position="119"/>
    </location>
</feature>
<feature type="non-terminal residue" evidence="2">
    <location>
        <position position="126"/>
    </location>
</feature>
<dbReference type="EMBL" id="UINC01034680">
    <property type="protein sequence ID" value="SVB25901.1"/>
    <property type="molecule type" value="Genomic_DNA"/>
</dbReference>
<dbReference type="AlphaFoldDB" id="A0A382CJU4"/>
<gene>
    <name evidence="2" type="ORF">METZ01_LOCUS178755</name>
</gene>
<keyword evidence="1" id="KW-0472">Membrane</keyword>
<keyword evidence="1" id="KW-1133">Transmembrane helix</keyword>
<proteinExistence type="predicted"/>
<organism evidence="2">
    <name type="scientific">marine metagenome</name>
    <dbReference type="NCBI Taxonomy" id="408172"/>
    <lineage>
        <taxon>unclassified sequences</taxon>
        <taxon>metagenomes</taxon>
        <taxon>ecological metagenomes</taxon>
    </lineage>
</organism>
<accession>A0A382CJU4</accession>
<evidence type="ECO:0000313" key="2">
    <source>
        <dbReference type="EMBL" id="SVB25901.1"/>
    </source>
</evidence>
<protein>
    <submittedName>
        <fullName evidence="2">Uncharacterized protein</fullName>
    </submittedName>
</protein>
<evidence type="ECO:0000256" key="1">
    <source>
        <dbReference type="SAM" id="Phobius"/>
    </source>
</evidence>
<reference evidence="2" key="1">
    <citation type="submission" date="2018-05" db="EMBL/GenBank/DDBJ databases">
        <authorList>
            <person name="Lanie J.A."/>
            <person name="Ng W.-L."/>
            <person name="Kazmierczak K.M."/>
            <person name="Andrzejewski T.M."/>
            <person name="Davidsen T.M."/>
            <person name="Wayne K.J."/>
            <person name="Tettelin H."/>
            <person name="Glass J.I."/>
            <person name="Rusch D."/>
            <person name="Podicherti R."/>
            <person name="Tsui H.-C.T."/>
            <person name="Winkler M.E."/>
        </authorList>
    </citation>
    <scope>NUCLEOTIDE SEQUENCE</scope>
</reference>
<name>A0A382CJU4_9ZZZZ</name>